<dbReference type="Gene3D" id="1.10.10.10">
    <property type="entry name" value="Winged helix-like DNA-binding domain superfamily/Winged helix DNA-binding domain"/>
    <property type="match status" value="1"/>
</dbReference>
<dbReference type="PANTHER" id="PTHR43132:SF6">
    <property type="entry name" value="HTH-TYPE TRANSCRIPTIONAL REPRESSOR CZRA"/>
    <property type="match status" value="1"/>
</dbReference>
<comment type="caution">
    <text evidence="6">The sequence shown here is derived from an EMBL/GenBank/DDBJ whole genome shotgun (WGS) entry which is preliminary data.</text>
</comment>
<accession>A0A2W4WK99</accession>
<dbReference type="GO" id="GO:0003677">
    <property type="term" value="F:DNA binding"/>
    <property type="evidence" value="ECO:0007669"/>
    <property type="project" value="UniProtKB-KW"/>
</dbReference>
<evidence type="ECO:0000256" key="4">
    <source>
        <dbReference type="SAM" id="MobiDB-lite"/>
    </source>
</evidence>
<evidence type="ECO:0000259" key="5">
    <source>
        <dbReference type="PROSITE" id="PS50987"/>
    </source>
</evidence>
<keyword evidence="3" id="KW-0804">Transcription</keyword>
<organism evidence="6 7">
    <name type="scientific">Shackletoniella antarctica</name>
    <dbReference type="NCBI Taxonomy" id="268115"/>
    <lineage>
        <taxon>Bacteria</taxon>
        <taxon>Bacillati</taxon>
        <taxon>Cyanobacteriota</taxon>
        <taxon>Cyanophyceae</taxon>
        <taxon>Oculatellales</taxon>
        <taxon>Oculatellaceae</taxon>
        <taxon>Shackletoniella</taxon>
    </lineage>
</organism>
<dbReference type="GO" id="GO:0003700">
    <property type="term" value="F:DNA-binding transcription factor activity"/>
    <property type="evidence" value="ECO:0007669"/>
    <property type="project" value="InterPro"/>
</dbReference>
<dbReference type="InterPro" id="IPR036390">
    <property type="entry name" value="WH_DNA-bd_sf"/>
</dbReference>
<dbReference type="SMART" id="SM00418">
    <property type="entry name" value="HTH_ARSR"/>
    <property type="match status" value="1"/>
</dbReference>
<dbReference type="InterPro" id="IPR001845">
    <property type="entry name" value="HTH_ArsR_DNA-bd_dom"/>
</dbReference>
<dbReference type="Pfam" id="PF01022">
    <property type="entry name" value="HTH_5"/>
    <property type="match status" value="1"/>
</dbReference>
<feature type="compositionally biased region" description="Basic and acidic residues" evidence="4">
    <location>
        <begin position="1"/>
        <end position="15"/>
    </location>
</feature>
<sequence>MVGDRPSIDKPHLDAADQPTCGHSAASPVAEILSLEKAQRMAEFFGVLGDPNRWRILSALALGEMRVGDLAAAVEMSESAVSHQLRILRTTRLVSYRKRGRNVLYCLKDDHVFNLYREASEHLDEPGEE</sequence>
<gene>
    <name evidence="6" type="ORF">DCF17_02800</name>
</gene>
<proteinExistence type="predicted"/>
<evidence type="ECO:0000313" key="6">
    <source>
        <dbReference type="EMBL" id="PZO44920.1"/>
    </source>
</evidence>
<dbReference type="PANTHER" id="PTHR43132">
    <property type="entry name" value="ARSENICAL RESISTANCE OPERON REPRESSOR ARSR-RELATED"/>
    <property type="match status" value="1"/>
</dbReference>
<dbReference type="NCBIfam" id="NF033788">
    <property type="entry name" value="HTH_metalloreg"/>
    <property type="match status" value="1"/>
</dbReference>
<dbReference type="AlphaFoldDB" id="A0A2W4WK99"/>
<feature type="domain" description="HTH arsR-type" evidence="5">
    <location>
        <begin position="33"/>
        <end position="127"/>
    </location>
</feature>
<dbReference type="EMBL" id="QBMN01000011">
    <property type="protein sequence ID" value="PZO44920.1"/>
    <property type="molecule type" value="Genomic_DNA"/>
</dbReference>
<feature type="region of interest" description="Disordered" evidence="4">
    <location>
        <begin position="1"/>
        <end position="22"/>
    </location>
</feature>
<evidence type="ECO:0000256" key="1">
    <source>
        <dbReference type="ARBA" id="ARBA00023015"/>
    </source>
</evidence>
<dbReference type="PRINTS" id="PR00778">
    <property type="entry name" value="HTHARSR"/>
</dbReference>
<protein>
    <submittedName>
        <fullName evidence="6">Transcriptional regulator</fullName>
    </submittedName>
</protein>
<dbReference type="Proteomes" id="UP000249081">
    <property type="component" value="Unassembled WGS sequence"/>
</dbReference>
<reference evidence="6 7" key="2">
    <citation type="submission" date="2018-06" db="EMBL/GenBank/DDBJ databases">
        <title>Metagenomic assembly of (sub)arctic Cyanobacteria and their associated microbiome from non-axenic cultures.</title>
        <authorList>
            <person name="Baurain D."/>
        </authorList>
    </citation>
    <scope>NUCLEOTIDE SEQUENCE [LARGE SCALE GENOMIC DNA]</scope>
    <source>
        <strain evidence="6">ULC041bin1</strain>
    </source>
</reference>
<name>A0A2W4WK99_9CYAN</name>
<evidence type="ECO:0000313" key="7">
    <source>
        <dbReference type="Proteomes" id="UP000249081"/>
    </source>
</evidence>
<dbReference type="InterPro" id="IPR011991">
    <property type="entry name" value="ArsR-like_HTH"/>
</dbReference>
<dbReference type="CDD" id="cd00090">
    <property type="entry name" value="HTH_ARSR"/>
    <property type="match status" value="1"/>
</dbReference>
<dbReference type="InterPro" id="IPR036388">
    <property type="entry name" value="WH-like_DNA-bd_sf"/>
</dbReference>
<evidence type="ECO:0000256" key="3">
    <source>
        <dbReference type="ARBA" id="ARBA00023163"/>
    </source>
</evidence>
<reference evidence="7" key="1">
    <citation type="submission" date="2018-04" db="EMBL/GenBank/DDBJ databases">
        <authorList>
            <person name="Cornet L."/>
        </authorList>
    </citation>
    <scope>NUCLEOTIDE SEQUENCE [LARGE SCALE GENOMIC DNA]</scope>
</reference>
<evidence type="ECO:0000256" key="2">
    <source>
        <dbReference type="ARBA" id="ARBA00023125"/>
    </source>
</evidence>
<dbReference type="InterPro" id="IPR051011">
    <property type="entry name" value="Metal_resp_trans_reg"/>
</dbReference>
<dbReference type="PROSITE" id="PS50987">
    <property type="entry name" value="HTH_ARSR_2"/>
    <property type="match status" value="1"/>
</dbReference>
<keyword evidence="2" id="KW-0238">DNA-binding</keyword>
<dbReference type="SUPFAM" id="SSF46785">
    <property type="entry name" value="Winged helix' DNA-binding domain"/>
    <property type="match status" value="1"/>
</dbReference>
<keyword evidence="1" id="KW-0805">Transcription regulation</keyword>